<evidence type="ECO:0000256" key="1">
    <source>
        <dbReference type="SAM" id="Phobius"/>
    </source>
</evidence>
<accession>A0ABV9GGJ3</accession>
<dbReference type="InterPro" id="IPR012337">
    <property type="entry name" value="RNaseH-like_sf"/>
</dbReference>
<evidence type="ECO:0000259" key="2">
    <source>
        <dbReference type="Pfam" id="PF01609"/>
    </source>
</evidence>
<keyword evidence="5" id="KW-1185">Reference proteome</keyword>
<keyword evidence="1" id="KW-0812">Transmembrane</keyword>
<keyword evidence="1" id="KW-1133">Transmembrane helix</keyword>
<comment type="caution">
    <text evidence="4">The sequence shown here is derived from an EMBL/GenBank/DDBJ whole genome shotgun (WGS) entry which is preliminary data.</text>
</comment>
<feature type="domain" description="Transposase IS4-like" evidence="2">
    <location>
        <begin position="130"/>
        <end position="370"/>
    </location>
</feature>
<dbReference type="InterPro" id="IPR024473">
    <property type="entry name" value="Transposases_IS4_N"/>
</dbReference>
<sequence length="486" mass="53096">MFIEFGMPVPGRGSVRAFAAGHLGELTQIIRPALVDEALELTRRVQRRTRKLPARVAVYFVLALSLFGTDGYLGVWAALTAGLGGEDVAPSEAALRQARRRVGSAPLAILFDRLKGPAAKADCSGAWWRGLRTVAWDGTGLQIADTPETAGFFGRKISCHGPGSYPALKLSALVECGTRALIDVVFGPHDTPEPEQNAVLCRSLRPGMLVLADRASDGYPLMCKAVATGADLLWRIQNNRSLAVIHTLPDGSYLSMVADVRGRDRLRYWARHPRPVPPQVEGVAVRVIDATVTATGADGSTRTGTLRLVTTLLDPDAYPAEELITLYHERWEAETAFYGLKVTLRGSGRILRSRTVDGIRQELFGMLVVYQAARRIAADAAAETGIDPDRISLTVTLRTARLTVINATGTMSEHDARPTPRIRSAVLHPRALGPARRRTRIWPRRIKRPISPFAYNKSKWDKPMRKVTITSEITPPTTLLTGRSGP</sequence>
<dbReference type="Proteomes" id="UP001595993">
    <property type="component" value="Unassembled WGS sequence"/>
</dbReference>
<dbReference type="NCBIfam" id="NF033592">
    <property type="entry name" value="transpos_IS4_1"/>
    <property type="match status" value="1"/>
</dbReference>
<evidence type="ECO:0000313" key="4">
    <source>
        <dbReference type="EMBL" id="MFC4613086.1"/>
    </source>
</evidence>
<dbReference type="EMBL" id="JBHSFE010000056">
    <property type="protein sequence ID" value="MFC4613086.1"/>
    <property type="molecule type" value="Genomic_DNA"/>
</dbReference>
<dbReference type="RefSeq" id="WP_381203676.1">
    <property type="nucleotide sequence ID" value="NZ_JBHSFE010000056.1"/>
</dbReference>
<protein>
    <submittedName>
        <fullName evidence="4">IS4 family transposase</fullName>
    </submittedName>
</protein>
<evidence type="ECO:0000259" key="3">
    <source>
        <dbReference type="Pfam" id="PF13006"/>
    </source>
</evidence>
<keyword evidence="1" id="KW-0472">Membrane</keyword>
<feature type="transmembrane region" description="Helical" evidence="1">
    <location>
        <begin position="56"/>
        <end position="79"/>
    </location>
</feature>
<dbReference type="PANTHER" id="PTHR37529">
    <property type="entry name" value="TRANSPOSASE INSG FOR INSERTION SEQUENCE ELEMENT IS4-RELATED"/>
    <property type="match status" value="1"/>
</dbReference>
<dbReference type="InterPro" id="IPR002559">
    <property type="entry name" value="Transposase_11"/>
</dbReference>
<evidence type="ECO:0000313" key="5">
    <source>
        <dbReference type="Proteomes" id="UP001595993"/>
    </source>
</evidence>
<dbReference type="SUPFAM" id="SSF53098">
    <property type="entry name" value="Ribonuclease H-like"/>
    <property type="match status" value="1"/>
</dbReference>
<dbReference type="InterPro" id="IPR047952">
    <property type="entry name" value="Transpos_IS4"/>
</dbReference>
<gene>
    <name evidence="4" type="ORF">ACFO9E_35950</name>
</gene>
<name>A0ABV9GGJ3_9ACTN</name>
<dbReference type="Pfam" id="PF13006">
    <property type="entry name" value="Nterm_IS4"/>
    <property type="match status" value="1"/>
</dbReference>
<reference evidence="5" key="1">
    <citation type="journal article" date="2019" name="Int. J. Syst. Evol. Microbiol.">
        <title>The Global Catalogue of Microorganisms (GCM) 10K type strain sequencing project: providing services to taxonomists for standard genome sequencing and annotation.</title>
        <authorList>
            <consortium name="The Broad Institute Genomics Platform"/>
            <consortium name="The Broad Institute Genome Sequencing Center for Infectious Disease"/>
            <person name="Wu L."/>
            <person name="Ma J."/>
        </authorList>
    </citation>
    <scope>NUCLEOTIDE SEQUENCE [LARGE SCALE GENOMIC DNA]</scope>
    <source>
        <strain evidence="5">CGMCC 4.7139</strain>
    </source>
</reference>
<dbReference type="PANTHER" id="PTHR37529:SF1">
    <property type="entry name" value="TRANSPOSASE INSG FOR INSERTION SEQUENCE ELEMENT IS4-RELATED"/>
    <property type="match status" value="1"/>
</dbReference>
<dbReference type="Pfam" id="PF01609">
    <property type="entry name" value="DDE_Tnp_1"/>
    <property type="match status" value="1"/>
</dbReference>
<organism evidence="4 5">
    <name type="scientific">Streptomyces maoxianensis</name>
    <dbReference type="NCBI Taxonomy" id="1459942"/>
    <lineage>
        <taxon>Bacteria</taxon>
        <taxon>Bacillati</taxon>
        <taxon>Actinomycetota</taxon>
        <taxon>Actinomycetes</taxon>
        <taxon>Kitasatosporales</taxon>
        <taxon>Streptomycetaceae</taxon>
        <taxon>Streptomyces</taxon>
    </lineage>
</organism>
<feature type="domain" description="Transposase IS4 N-terminal" evidence="3">
    <location>
        <begin position="21"/>
        <end position="112"/>
    </location>
</feature>
<dbReference type="Gene3D" id="3.90.350.10">
    <property type="entry name" value="Transposase Inhibitor Protein From Tn5, Chain A, domain 1"/>
    <property type="match status" value="1"/>
</dbReference>
<proteinExistence type="predicted"/>